<sequence length="173" mass="20652">MIYRFTLISDEVDQFRREIQIDPDATFLDLYKAIFNSVNYQPAEMASFFICDEDWEHREEISLNEKDINPEEDSWIMDETELTEFFEDEQQRMVLQFDYPHERFFFIELSEIITGKDIKKAKCTRTEGDAPSQFFTEEKEATKTTSIDVDESFYGDQDYDSLEIEGFENLDEL</sequence>
<dbReference type="OrthoDB" id="666725at2"/>
<dbReference type="InterPro" id="IPR024047">
    <property type="entry name" value="MM3350-like_sf"/>
</dbReference>
<dbReference type="AlphaFoldDB" id="F3ZT05"/>
<dbReference type="eggNOG" id="ENOG502ZZB9">
    <property type="taxonomic scope" value="Bacteria"/>
</dbReference>
<dbReference type="Proteomes" id="UP000018439">
    <property type="component" value="Chromosome"/>
</dbReference>
<name>F3ZT05_9BACE</name>
<organism evidence="2 3">
    <name type="scientific">Bacteroides coprosuis DSM 18011</name>
    <dbReference type="NCBI Taxonomy" id="679937"/>
    <lineage>
        <taxon>Bacteria</taxon>
        <taxon>Pseudomonadati</taxon>
        <taxon>Bacteroidota</taxon>
        <taxon>Bacteroidia</taxon>
        <taxon>Bacteroidales</taxon>
        <taxon>Bacteroidaceae</taxon>
        <taxon>Bacteroides</taxon>
    </lineage>
</organism>
<dbReference type="HOGENOM" id="CLU_108362_0_0_10"/>
<dbReference type="Pfam" id="PF07929">
    <property type="entry name" value="PRiA4_ORF3"/>
    <property type="match status" value="1"/>
</dbReference>
<accession>F3ZT05</accession>
<evidence type="ECO:0000313" key="3">
    <source>
        <dbReference type="Proteomes" id="UP000018439"/>
    </source>
</evidence>
<evidence type="ECO:0000313" key="2">
    <source>
        <dbReference type="EMBL" id="EGJ70967.1"/>
    </source>
</evidence>
<dbReference type="Gene3D" id="3.10.290.30">
    <property type="entry name" value="MM3350-like"/>
    <property type="match status" value="1"/>
</dbReference>
<proteinExistence type="predicted"/>
<feature type="domain" description="Plasmid pRiA4b Orf3-like" evidence="1">
    <location>
        <begin position="10"/>
        <end position="132"/>
    </location>
</feature>
<protein>
    <recommendedName>
        <fullName evidence="1">Plasmid pRiA4b Orf3-like domain-containing protein</fullName>
    </recommendedName>
</protein>
<dbReference type="InterPro" id="IPR012912">
    <property type="entry name" value="Plasmid_pRiA4b_Orf3-like"/>
</dbReference>
<dbReference type="STRING" id="679937.Bcop_0751"/>
<reference evidence="2 3" key="1">
    <citation type="journal article" date="2011" name="Stand. Genomic Sci.">
        <title>Non-contiguous finished genome sequence of Bacteroides coprosuis type strain (PC139).</title>
        <authorList>
            <person name="Land M."/>
            <person name="Held B."/>
            <person name="Gronow S."/>
            <person name="Abt B."/>
            <person name="Lucas S."/>
            <person name="Del Rio T.G."/>
            <person name="Nolan M."/>
            <person name="Tice H."/>
            <person name="Cheng J.F."/>
            <person name="Pitluck S."/>
            <person name="Liolios K."/>
            <person name="Pagani I."/>
            <person name="Ivanova N."/>
            <person name="Mavromatis K."/>
            <person name="Mikhailova N."/>
            <person name="Pati A."/>
            <person name="Tapia R."/>
            <person name="Han C."/>
            <person name="Goodwin L."/>
            <person name="Chen A."/>
            <person name="Palaniappan K."/>
            <person name="Hauser L."/>
            <person name="Brambilla E.M."/>
            <person name="Rohde M."/>
            <person name="Goker M."/>
            <person name="Detter J.C."/>
            <person name="Woyke T."/>
            <person name="Bristow J."/>
            <person name="Eisen J.A."/>
            <person name="Markowitz V."/>
            <person name="Hugenholtz P."/>
            <person name="Kyrpides N.C."/>
            <person name="Klenk H.P."/>
            <person name="Lapidus A."/>
        </authorList>
    </citation>
    <scope>NUCLEOTIDE SEQUENCE</scope>
    <source>
        <strain evidence="2 3">DSM 18011</strain>
    </source>
</reference>
<keyword evidence="3" id="KW-1185">Reference proteome</keyword>
<evidence type="ECO:0000259" key="1">
    <source>
        <dbReference type="Pfam" id="PF07929"/>
    </source>
</evidence>
<gene>
    <name evidence="2" type="ORF">Bcop_0751</name>
</gene>
<dbReference type="EMBL" id="CM001167">
    <property type="protein sequence ID" value="EGJ70967.1"/>
    <property type="molecule type" value="Genomic_DNA"/>
</dbReference>
<dbReference type="SUPFAM" id="SSF159941">
    <property type="entry name" value="MM3350-like"/>
    <property type="match status" value="1"/>
</dbReference>